<name>A0A926RTD5_9BACL</name>
<evidence type="ECO:0000256" key="3">
    <source>
        <dbReference type="ARBA" id="ARBA00022737"/>
    </source>
</evidence>
<accession>A0A926RTD5</accession>
<dbReference type="AlphaFoldDB" id="A0A926RTD5"/>
<evidence type="ECO:0000256" key="1">
    <source>
        <dbReference type="ARBA" id="ARBA00006710"/>
    </source>
</evidence>
<sequence>MANYNQQQPQASKTDAQKVRQQNQQAAQSAGGYNSYQEEYASETNAQQVRQQNQQSQAAKNRNQNATQNQPNQY</sequence>
<comment type="caution">
    <text evidence="6">The sequence shown here is derived from an EMBL/GenBank/DDBJ whole genome shotgun (WGS) entry which is preliminary data.</text>
</comment>
<dbReference type="RefSeq" id="WP_191139076.1">
    <property type="nucleotide sequence ID" value="NZ_JACXAG020000002.1"/>
</dbReference>
<protein>
    <recommendedName>
        <fullName evidence="2">Small, acid-soluble spore protein gamma-type</fullName>
    </recommendedName>
</protein>
<keyword evidence="3" id="KW-0677">Repeat</keyword>
<evidence type="ECO:0000313" key="7">
    <source>
        <dbReference type="Proteomes" id="UP000661691"/>
    </source>
</evidence>
<organism evidence="6 7">
    <name type="scientific">Polycladospora coralii</name>
    <dbReference type="NCBI Taxonomy" id="2771432"/>
    <lineage>
        <taxon>Bacteria</taxon>
        <taxon>Bacillati</taxon>
        <taxon>Bacillota</taxon>
        <taxon>Bacilli</taxon>
        <taxon>Bacillales</taxon>
        <taxon>Thermoactinomycetaceae</taxon>
        <taxon>Polycladospora</taxon>
    </lineage>
</organism>
<dbReference type="GO" id="GO:0030435">
    <property type="term" value="P:sporulation resulting in formation of a cellular spore"/>
    <property type="evidence" value="ECO:0007669"/>
    <property type="project" value="UniProtKB-KW"/>
</dbReference>
<dbReference type="Proteomes" id="UP000661691">
    <property type="component" value="Unassembled WGS sequence"/>
</dbReference>
<reference evidence="6" key="1">
    <citation type="submission" date="2020-09" db="EMBL/GenBank/DDBJ databases">
        <title>A novel bacterium of genus Hazenella, isolated from South China Sea.</title>
        <authorList>
            <person name="Huang H."/>
            <person name="Mo K."/>
            <person name="Hu Y."/>
        </authorList>
    </citation>
    <scope>NUCLEOTIDE SEQUENCE</scope>
    <source>
        <strain evidence="6">IB182357</strain>
    </source>
</reference>
<feature type="compositionally biased region" description="Low complexity" evidence="5">
    <location>
        <begin position="45"/>
        <end position="66"/>
    </location>
</feature>
<dbReference type="Pfam" id="PF04259">
    <property type="entry name" value="SASP_gamma"/>
    <property type="match status" value="1"/>
</dbReference>
<evidence type="ECO:0000256" key="2">
    <source>
        <dbReference type="ARBA" id="ARBA00014721"/>
    </source>
</evidence>
<feature type="compositionally biased region" description="Polar residues" evidence="5">
    <location>
        <begin position="1"/>
        <end position="14"/>
    </location>
</feature>
<evidence type="ECO:0000256" key="5">
    <source>
        <dbReference type="SAM" id="MobiDB-lite"/>
    </source>
</evidence>
<dbReference type="InterPro" id="IPR006341">
    <property type="entry name" value="Spore_gamma"/>
</dbReference>
<keyword evidence="7" id="KW-1185">Reference proteome</keyword>
<keyword evidence="4" id="KW-0749">Sporulation</keyword>
<feature type="region of interest" description="Disordered" evidence="5">
    <location>
        <begin position="1"/>
        <end position="74"/>
    </location>
</feature>
<evidence type="ECO:0000313" key="6">
    <source>
        <dbReference type="EMBL" id="MBD1371024.1"/>
    </source>
</evidence>
<dbReference type="NCBIfam" id="TIGR01442">
    <property type="entry name" value="SASP_gamma"/>
    <property type="match status" value="1"/>
</dbReference>
<proteinExistence type="inferred from homology"/>
<feature type="compositionally biased region" description="Low complexity" evidence="5">
    <location>
        <begin position="19"/>
        <end position="30"/>
    </location>
</feature>
<dbReference type="EMBL" id="JACXAH010000002">
    <property type="protein sequence ID" value="MBD1371024.1"/>
    <property type="molecule type" value="Genomic_DNA"/>
</dbReference>
<gene>
    <name evidence="6" type="ORF">IC620_01445</name>
</gene>
<evidence type="ECO:0000256" key="4">
    <source>
        <dbReference type="ARBA" id="ARBA00022969"/>
    </source>
</evidence>
<comment type="similarity">
    <text evidence="1">Belongs to the gamma-type SASP family.</text>
</comment>